<comment type="caution">
    <text evidence="1">The sequence shown here is derived from an EMBL/GenBank/DDBJ whole genome shotgun (WGS) entry which is preliminary data.</text>
</comment>
<reference evidence="1 2" key="1">
    <citation type="submission" date="2018-05" db="EMBL/GenBank/DDBJ databases">
        <title>Paenibacillus flagellatus sp. nov., isolated from selenium mineral soil.</title>
        <authorList>
            <person name="Dai X."/>
        </authorList>
    </citation>
    <scope>NUCLEOTIDE SEQUENCE [LARGE SCALE GENOMIC DNA]</scope>
    <source>
        <strain evidence="1 2">DXL2</strain>
    </source>
</reference>
<accession>A0A2V5KC87</accession>
<dbReference type="RefSeq" id="WP_110842612.1">
    <property type="nucleotide sequence ID" value="NZ_QJVJ01000012.1"/>
</dbReference>
<dbReference type="Proteomes" id="UP000247476">
    <property type="component" value="Unassembled WGS sequence"/>
</dbReference>
<keyword evidence="2" id="KW-1185">Reference proteome</keyword>
<protein>
    <submittedName>
        <fullName evidence="1">Uncharacterized protein</fullName>
    </submittedName>
</protein>
<name>A0A2V5KC87_9BACL</name>
<proteinExistence type="predicted"/>
<sequence length="334" mass="36901">MNPSNRLSKPEYDVLLSYVGCGSFPGADIIVFGNEEGTGGYSVGANVEARLRDFGRDAPDGAYRFCIHGGDWTRGFYEPNAGEGGGKVERYLRPGEKRRRQHFTKGVFNPAVARICLAFEEPDGSWFESGRDNPRAWARIKRFIGESLYKPRTGVQTALADWRPLPREKEDVWYPEEYGAIAESIANNPYLAAFNHPAKPFNASAYGQPLFSDFGGDVRKRADLLKSLFVASKAKVVIGIGGAGANGFKKQALELMFGPDIFKPLTFRLADMTTKRGAALESYRADIRLAHKSLHLFLVPFPSPGTVFKTQRDALSMLKELADDQIRPALLSGP</sequence>
<evidence type="ECO:0000313" key="2">
    <source>
        <dbReference type="Proteomes" id="UP000247476"/>
    </source>
</evidence>
<organism evidence="1 2">
    <name type="scientific">Paenibacillus flagellatus</name>
    <dbReference type="NCBI Taxonomy" id="2211139"/>
    <lineage>
        <taxon>Bacteria</taxon>
        <taxon>Bacillati</taxon>
        <taxon>Bacillota</taxon>
        <taxon>Bacilli</taxon>
        <taxon>Bacillales</taxon>
        <taxon>Paenibacillaceae</taxon>
        <taxon>Paenibacillus</taxon>
    </lineage>
</organism>
<dbReference type="AlphaFoldDB" id="A0A2V5KC87"/>
<evidence type="ECO:0000313" key="1">
    <source>
        <dbReference type="EMBL" id="PYI51490.1"/>
    </source>
</evidence>
<dbReference type="OrthoDB" id="9806249at2"/>
<dbReference type="EMBL" id="QJVJ01000012">
    <property type="protein sequence ID" value="PYI51490.1"/>
    <property type="molecule type" value="Genomic_DNA"/>
</dbReference>
<gene>
    <name evidence="1" type="ORF">DLM86_23985</name>
</gene>